<keyword evidence="2" id="KW-1185">Reference proteome</keyword>
<proteinExistence type="predicted"/>
<protein>
    <submittedName>
        <fullName evidence="1">Uncharacterized protein</fullName>
    </submittedName>
</protein>
<gene>
    <name evidence="1" type="ORF">NSPZN2_40155</name>
</gene>
<dbReference type="Proteomes" id="UP000675880">
    <property type="component" value="Unassembled WGS sequence"/>
</dbReference>
<evidence type="ECO:0000313" key="2">
    <source>
        <dbReference type="Proteomes" id="UP000675880"/>
    </source>
</evidence>
<evidence type="ECO:0000313" key="1">
    <source>
        <dbReference type="EMBL" id="CAE6768394.1"/>
    </source>
</evidence>
<name>A0ABM8RRU0_9BACT</name>
<comment type="caution">
    <text evidence="1">The sequence shown here is derived from an EMBL/GenBank/DDBJ whole genome shotgun (WGS) entry which is preliminary data.</text>
</comment>
<reference evidence="1 2" key="1">
    <citation type="submission" date="2021-02" db="EMBL/GenBank/DDBJ databases">
        <authorList>
            <person name="Han P."/>
        </authorList>
    </citation>
    <scope>NUCLEOTIDE SEQUENCE [LARGE SCALE GENOMIC DNA]</scope>
    <source>
        <strain evidence="1">Candidatus Nitrospira sp. ZN2</strain>
    </source>
</reference>
<sequence>MLCSDGSPCWSKVLRKVSSITALEDHQLRLITQSSTRPDPSAPSPNCICSLLRLTFHISRPIVTPDVTVMV</sequence>
<dbReference type="EMBL" id="CAJNBJ010000017">
    <property type="protein sequence ID" value="CAE6768394.1"/>
    <property type="molecule type" value="Genomic_DNA"/>
</dbReference>
<organism evidence="1 2">
    <name type="scientific">Nitrospira defluvii</name>
    <dbReference type="NCBI Taxonomy" id="330214"/>
    <lineage>
        <taxon>Bacteria</taxon>
        <taxon>Pseudomonadati</taxon>
        <taxon>Nitrospirota</taxon>
        <taxon>Nitrospiria</taxon>
        <taxon>Nitrospirales</taxon>
        <taxon>Nitrospiraceae</taxon>
        <taxon>Nitrospira</taxon>
    </lineage>
</organism>
<accession>A0ABM8RRU0</accession>